<sequence length="135" mass="14944">MLRFVLVFVTLCILSVSSQFYGGMMGMGMGRPPPPPPPPRPYGGMYGGMSGMYGGGMYGMYGIAIQMLRQVVALLLISVLAVSAQFYDDMGFGGMGMMPPPPKPHHHHHHHRPYYYGGMGMYNPMYGWGMMGRRK</sequence>
<feature type="transmembrane region" description="Helical" evidence="1">
    <location>
        <begin position="42"/>
        <end position="64"/>
    </location>
</feature>
<feature type="signal peptide" evidence="2">
    <location>
        <begin position="1"/>
        <end position="18"/>
    </location>
</feature>
<protein>
    <submittedName>
        <fullName evidence="3 5">Uncharacterized protein</fullName>
    </submittedName>
</protein>
<evidence type="ECO:0000313" key="5">
    <source>
        <dbReference type="WBParaSite" id="NBR_0001366401-mRNA-1"/>
    </source>
</evidence>
<name>A0A0N4YB49_NIPBR</name>
<accession>A0A0N4YB49</accession>
<keyword evidence="4" id="KW-1185">Reference proteome</keyword>
<evidence type="ECO:0000313" key="3">
    <source>
        <dbReference type="EMBL" id="VDL77254.1"/>
    </source>
</evidence>
<reference evidence="5" key="1">
    <citation type="submission" date="2017-02" db="UniProtKB">
        <authorList>
            <consortium name="WormBaseParasite"/>
        </authorList>
    </citation>
    <scope>IDENTIFICATION</scope>
</reference>
<gene>
    <name evidence="3" type="ORF">NBR_LOCUS13665</name>
</gene>
<evidence type="ECO:0000256" key="2">
    <source>
        <dbReference type="SAM" id="SignalP"/>
    </source>
</evidence>
<feature type="chain" id="PRO_5043125460" evidence="2">
    <location>
        <begin position="19"/>
        <end position="135"/>
    </location>
</feature>
<dbReference type="EMBL" id="UYSL01021110">
    <property type="protein sequence ID" value="VDL77254.1"/>
    <property type="molecule type" value="Genomic_DNA"/>
</dbReference>
<evidence type="ECO:0000256" key="1">
    <source>
        <dbReference type="SAM" id="Phobius"/>
    </source>
</evidence>
<feature type="transmembrane region" description="Helical" evidence="1">
    <location>
        <begin position="71"/>
        <end position="87"/>
    </location>
</feature>
<dbReference type="WBParaSite" id="NBR_0001366401-mRNA-1">
    <property type="protein sequence ID" value="NBR_0001366401-mRNA-1"/>
    <property type="gene ID" value="NBR_0001366401"/>
</dbReference>
<keyword evidence="1" id="KW-0812">Transmembrane</keyword>
<dbReference type="AlphaFoldDB" id="A0A0N4YB49"/>
<proteinExistence type="predicted"/>
<evidence type="ECO:0000313" key="4">
    <source>
        <dbReference type="Proteomes" id="UP000271162"/>
    </source>
</evidence>
<dbReference type="Proteomes" id="UP000271162">
    <property type="component" value="Unassembled WGS sequence"/>
</dbReference>
<feature type="transmembrane region" description="Helical" evidence="1">
    <location>
        <begin position="114"/>
        <end position="131"/>
    </location>
</feature>
<keyword evidence="1" id="KW-0472">Membrane</keyword>
<keyword evidence="1" id="KW-1133">Transmembrane helix</keyword>
<reference evidence="3 4" key="2">
    <citation type="submission" date="2018-11" db="EMBL/GenBank/DDBJ databases">
        <authorList>
            <consortium name="Pathogen Informatics"/>
        </authorList>
    </citation>
    <scope>NUCLEOTIDE SEQUENCE [LARGE SCALE GENOMIC DNA]</scope>
</reference>
<keyword evidence="2" id="KW-0732">Signal</keyword>
<organism evidence="5">
    <name type="scientific">Nippostrongylus brasiliensis</name>
    <name type="common">Rat hookworm</name>
    <dbReference type="NCBI Taxonomy" id="27835"/>
    <lineage>
        <taxon>Eukaryota</taxon>
        <taxon>Metazoa</taxon>
        <taxon>Ecdysozoa</taxon>
        <taxon>Nematoda</taxon>
        <taxon>Chromadorea</taxon>
        <taxon>Rhabditida</taxon>
        <taxon>Rhabditina</taxon>
        <taxon>Rhabditomorpha</taxon>
        <taxon>Strongyloidea</taxon>
        <taxon>Heligmosomidae</taxon>
        <taxon>Nippostrongylus</taxon>
    </lineage>
</organism>